<organism evidence="1 2">
    <name type="scientific">Schistosoma margrebowiei</name>
    <dbReference type="NCBI Taxonomy" id="48269"/>
    <lineage>
        <taxon>Eukaryota</taxon>
        <taxon>Metazoa</taxon>
        <taxon>Spiralia</taxon>
        <taxon>Lophotrochozoa</taxon>
        <taxon>Platyhelminthes</taxon>
        <taxon>Trematoda</taxon>
        <taxon>Digenea</taxon>
        <taxon>Strigeidida</taxon>
        <taxon>Schistosomatoidea</taxon>
        <taxon>Schistosomatidae</taxon>
        <taxon>Schistosoma</taxon>
    </lineage>
</organism>
<sequence length="101" mass="11463">MYGDLENSNPGSESVPKYEQNDLKFKLSECFSINPDCGQLKPFEKLPISLCLSPRWKKPKQGFVSLNESPAIKPFSICLRIHKVDLSSCDSFDQKSKKTFC</sequence>
<dbReference type="AlphaFoldDB" id="A0A183LLG3"/>
<dbReference type="Proteomes" id="UP000277204">
    <property type="component" value="Unassembled WGS sequence"/>
</dbReference>
<evidence type="ECO:0000313" key="2">
    <source>
        <dbReference type="Proteomes" id="UP000277204"/>
    </source>
</evidence>
<evidence type="ECO:0000313" key="1">
    <source>
        <dbReference type="EMBL" id="VDO62507.1"/>
    </source>
</evidence>
<reference evidence="1 2" key="1">
    <citation type="submission" date="2018-11" db="EMBL/GenBank/DDBJ databases">
        <authorList>
            <consortium name="Pathogen Informatics"/>
        </authorList>
    </citation>
    <scope>NUCLEOTIDE SEQUENCE [LARGE SCALE GENOMIC DNA]</scope>
    <source>
        <strain evidence="1 2">Zambia</strain>
    </source>
</reference>
<gene>
    <name evidence="1" type="ORF">SMRZ_LOCUS4638</name>
</gene>
<accession>A0A183LLG3</accession>
<keyword evidence="2" id="KW-1185">Reference proteome</keyword>
<name>A0A183LLG3_9TREM</name>
<proteinExistence type="predicted"/>
<protein>
    <submittedName>
        <fullName evidence="1">Uncharacterized protein</fullName>
    </submittedName>
</protein>
<dbReference type="EMBL" id="UZAI01001495">
    <property type="protein sequence ID" value="VDO62507.1"/>
    <property type="molecule type" value="Genomic_DNA"/>
</dbReference>